<organism evidence="2 3">
    <name type="scientific">Reyranella aquatilis</name>
    <dbReference type="NCBI Taxonomy" id="2035356"/>
    <lineage>
        <taxon>Bacteria</taxon>
        <taxon>Pseudomonadati</taxon>
        <taxon>Pseudomonadota</taxon>
        <taxon>Alphaproteobacteria</taxon>
        <taxon>Hyphomicrobiales</taxon>
        <taxon>Reyranellaceae</taxon>
        <taxon>Reyranella</taxon>
    </lineage>
</organism>
<dbReference type="Proteomes" id="UP001198862">
    <property type="component" value="Unassembled WGS sequence"/>
</dbReference>
<feature type="domain" description="Conserved hypothetical protein CHP03032" evidence="1">
    <location>
        <begin position="31"/>
        <end position="348"/>
    </location>
</feature>
<evidence type="ECO:0000259" key="1">
    <source>
        <dbReference type="Pfam" id="PF16261"/>
    </source>
</evidence>
<dbReference type="EMBL" id="JAJISD010000008">
    <property type="protein sequence ID" value="MCC8431195.1"/>
    <property type="molecule type" value="Genomic_DNA"/>
</dbReference>
<dbReference type="InterPro" id="IPR017481">
    <property type="entry name" value="CHP03032"/>
</dbReference>
<keyword evidence="3" id="KW-1185">Reference proteome</keyword>
<evidence type="ECO:0000313" key="2">
    <source>
        <dbReference type="EMBL" id="MCC8431195.1"/>
    </source>
</evidence>
<name>A0ABS8KYR0_9HYPH</name>
<dbReference type="RefSeq" id="WP_230552395.1">
    <property type="nucleotide sequence ID" value="NZ_JAJISD010000008.1"/>
</dbReference>
<comment type="caution">
    <text evidence="2">The sequence shown here is derived from an EMBL/GenBank/DDBJ whole genome shotgun (WGS) entry which is preliminary data.</text>
</comment>
<accession>A0ABS8KYR0</accession>
<gene>
    <name evidence="2" type="ORF">LJ725_19650</name>
</gene>
<proteinExistence type="predicted"/>
<reference evidence="2 3" key="1">
    <citation type="submission" date="2021-11" db="EMBL/GenBank/DDBJ databases">
        <authorList>
            <person name="Lee D.-H."/>
            <person name="Kim S.-B."/>
        </authorList>
    </citation>
    <scope>NUCLEOTIDE SEQUENCE [LARGE SCALE GENOMIC DNA]</scope>
    <source>
        <strain evidence="2 3">KCTC 52223</strain>
    </source>
</reference>
<sequence length="362" mass="39012">MSTSDETSTAPVEARPAETEKRAFVVTASRQFASWLADSASSLAISTYQSSKVILIGSNREAGRLSVFERTIERPMGMAFRDSRLAVASMIQITSFVDAAGGTPGAAGYDALFVPQTASYTADLDVHDVAYGADGGLVFVNTLFSCLATTSETHSFRPLWKPSFVSRLAPEDRCHLNGLAMREGKPAYVTAVAETDVADGWREHRSGGGVVIDVASGEIVCRGLAMPHSPRLHDGRLWVLNSGAGEIGTVDMASGRFEPLAFCPGYLRGLDFVGPYALVGLSEPRENRTFAGLPLQDRLTAAKVGPRCGVFVIDTRTGDVAHWLRFEGVVNELYDVVSLPGLSRPMMIGFKNEEIRRTVSIE</sequence>
<protein>
    <submittedName>
        <fullName evidence="2">TIGR03032 family protein</fullName>
    </submittedName>
</protein>
<dbReference type="Pfam" id="PF16261">
    <property type="entry name" value="DUF4915"/>
    <property type="match status" value="1"/>
</dbReference>
<dbReference type="SUPFAM" id="SSF101898">
    <property type="entry name" value="NHL repeat"/>
    <property type="match status" value="1"/>
</dbReference>
<dbReference type="NCBIfam" id="TIGR03032">
    <property type="entry name" value="TIGR03032 family protein"/>
    <property type="match status" value="1"/>
</dbReference>
<evidence type="ECO:0000313" key="3">
    <source>
        <dbReference type="Proteomes" id="UP001198862"/>
    </source>
</evidence>